<dbReference type="Proteomes" id="UP000245202">
    <property type="component" value="Unassembled WGS sequence"/>
</dbReference>
<dbReference type="RefSeq" id="WP_108994099.1">
    <property type="nucleotide sequence ID" value="NZ_BDQX01000225.1"/>
</dbReference>
<reference evidence="1 2" key="1">
    <citation type="submission" date="2017-08" db="EMBL/GenBank/DDBJ databases">
        <title>Substantial Increase in Enzyme Production by Combined Drug-Resistance Mutations in Paenibacillus agaridevorans.</title>
        <authorList>
            <person name="Tanaka Y."/>
            <person name="Funane K."/>
            <person name="Hosaka T."/>
            <person name="Shiwa Y."/>
            <person name="Fujita N."/>
            <person name="Miyazaki T."/>
            <person name="Yoshikawa H."/>
            <person name="Murakami K."/>
            <person name="Kasahara K."/>
            <person name="Inaoka T."/>
            <person name="Hiraga Y."/>
            <person name="Ochi K."/>
        </authorList>
    </citation>
    <scope>NUCLEOTIDE SEQUENCE [LARGE SCALE GENOMIC DNA]</scope>
    <source>
        <strain evidence="1 2">T-3040</strain>
    </source>
</reference>
<organism evidence="1 2">
    <name type="scientific">Paenibacillus agaridevorans</name>
    <dbReference type="NCBI Taxonomy" id="171404"/>
    <lineage>
        <taxon>Bacteria</taxon>
        <taxon>Bacillati</taxon>
        <taxon>Bacillota</taxon>
        <taxon>Bacilli</taxon>
        <taxon>Bacillales</taxon>
        <taxon>Paenibacillaceae</taxon>
        <taxon>Paenibacillus</taxon>
    </lineage>
</organism>
<evidence type="ECO:0000313" key="1">
    <source>
        <dbReference type="EMBL" id="GBG09345.1"/>
    </source>
</evidence>
<sequence>MPSTDASSQMEQIVWFDDLPFTMASSPAERRRSNIRQFLVTERNIAEIPWDWLNLRYTKLKRWIRTSPQPKAEWLEEYDIITDYLQRCDRLQNCQPEGEQLTMAMEPVSRHSYVWLVEERLREQHRLRVEHAWLSKAVKEADDRYETCTTALYGNLAPGRSLDARSPVENRVMQLLMRDNRLQHQLEELEFAMLPIERIMRYKLSADQRELIERKYFYREQPKDEELIQRLHVGRQKYYTIKKQALNRIAYELKII</sequence>
<gene>
    <name evidence="1" type="ORF">PAT3040_03989</name>
</gene>
<accession>A0A2R5ET83</accession>
<dbReference type="AlphaFoldDB" id="A0A2R5ET83"/>
<keyword evidence="2" id="KW-1185">Reference proteome</keyword>
<comment type="caution">
    <text evidence="1">The sequence shown here is derived from an EMBL/GenBank/DDBJ whole genome shotgun (WGS) entry which is preliminary data.</text>
</comment>
<proteinExistence type="predicted"/>
<name>A0A2R5ET83_9BACL</name>
<dbReference type="EMBL" id="BDQX01000225">
    <property type="protein sequence ID" value="GBG09345.1"/>
    <property type="molecule type" value="Genomic_DNA"/>
</dbReference>
<evidence type="ECO:0000313" key="2">
    <source>
        <dbReference type="Proteomes" id="UP000245202"/>
    </source>
</evidence>
<protein>
    <submittedName>
        <fullName evidence="1">Uncharacterized protein</fullName>
    </submittedName>
</protein>